<dbReference type="AlphaFoldDB" id="R0E6W8"/>
<dbReference type="PATRIC" id="fig|1292034.3.peg.2780"/>
<organism evidence="3 4">
    <name type="scientific">Caulobacter vibrioides OR37</name>
    <dbReference type="NCBI Taxonomy" id="1292034"/>
    <lineage>
        <taxon>Bacteria</taxon>
        <taxon>Pseudomonadati</taxon>
        <taxon>Pseudomonadota</taxon>
        <taxon>Alphaproteobacteria</taxon>
        <taxon>Caulobacterales</taxon>
        <taxon>Caulobacteraceae</taxon>
        <taxon>Caulobacter</taxon>
    </lineage>
</organism>
<keyword evidence="2" id="KW-0732">Signal</keyword>
<dbReference type="RefSeq" id="WP_004621100.1">
    <property type="nucleotide sequence ID" value="NZ_APMP01000019.1"/>
</dbReference>
<dbReference type="STRING" id="1292034.OR37_02801"/>
<feature type="compositionally biased region" description="Basic and acidic residues" evidence="1">
    <location>
        <begin position="186"/>
        <end position="207"/>
    </location>
</feature>
<feature type="signal peptide" evidence="2">
    <location>
        <begin position="1"/>
        <end position="23"/>
    </location>
</feature>
<evidence type="ECO:0000313" key="3">
    <source>
        <dbReference type="EMBL" id="ENZ81243.1"/>
    </source>
</evidence>
<reference evidence="3 4" key="1">
    <citation type="journal article" date="2013" name="Genome Announc.">
        <title>Draft Genome Sequence for Caulobacter sp. Strain OR37, a Bacterium Tolerant to Heavy Metals.</title>
        <authorList>
            <person name="Utturkar S.M."/>
            <person name="Bollmann A."/>
            <person name="Brzoska R.M."/>
            <person name="Klingeman D.M."/>
            <person name="Epstein S.E."/>
            <person name="Palumbo A.V."/>
            <person name="Brown S.D."/>
        </authorList>
    </citation>
    <scope>NUCLEOTIDE SEQUENCE [LARGE SCALE GENOMIC DNA]</scope>
    <source>
        <strain evidence="3 4">OR37</strain>
    </source>
</reference>
<dbReference type="Proteomes" id="UP000013063">
    <property type="component" value="Unassembled WGS sequence"/>
</dbReference>
<evidence type="ECO:0000256" key="2">
    <source>
        <dbReference type="SAM" id="SignalP"/>
    </source>
</evidence>
<feature type="region of interest" description="Disordered" evidence="1">
    <location>
        <begin position="85"/>
        <end position="207"/>
    </location>
</feature>
<evidence type="ECO:0000313" key="4">
    <source>
        <dbReference type="Proteomes" id="UP000013063"/>
    </source>
</evidence>
<feature type="compositionally biased region" description="Polar residues" evidence="1">
    <location>
        <begin position="140"/>
        <end position="151"/>
    </location>
</feature>
<keyword evidence="4" id="KW-1185">Reference proteome</keyword>
<proteinExistence type="predicted"/>
<evidence type="ECO:0000256" key="1">
    <source>
        <dbReference type="SAM" id="MobiDB-lite"/>
    </source>
</evidence>
<accession>R0E6W8</accession>
<gene>
    <name evidence="3" type="ORF">OR37_02801</name>
</gene>
<protein>
    <submittedName>
        <fullName evidence="3">Uncharacterized protein</fullName>
    </submittedName>
</protein>
<dbReference type="EMBL" id="APMP01000019">
    <property type="protein sequence ID" value="ENZ81243.1"/>
    <property type="molecule type" value="Genomic_DNA"/>
</dbReference>
<name>R0E6W8_CAUVI</name>
<feature type="chain" id="PRO_5004340863" evidence="2">
    <location>
        <begin position="24"/>
        <end position="207"/>
    </location>
</feature>
<sequence precursor="true">MNRPMRVVAIIAALACAATAAHARDGARESRYGPAPDRAPTPVGAQGPGFTGTPYGGALLGWSGKREAIAPVAVQQAVQQPWWARQGQAPTAAQPIASPPPPAVQANAAPPRALPRSLYDITPTPPAYPSAPEAQPARQVASQSGQLTARTYSVGRQFGMQPDPIPAAGPSRLVLIADPGGATKGASEDGPRDDRDWPAKSEKDGPQ</sequence>
<comment type="caution">
    <text evidence="3">The sequence shown here is derived from an EMBL/GenBank/DDBJ whole genome shotgun (WGS) entry which is preliminary data.</text>
</comment>
<feature type="compositionally biased region" description="Low complexity" evidence="1">
    <location>
        <begin position="85"/>
        <end position="96"/>
    </location>
</feature>
<feature type="region of interest" description="Disordered" evidence="1">
    <location>
        <begin position="27"/>
        <end position="49"/>
    </location>
</feature>